<comment type="caution">
    <text evidence="1">The sequence shown here is derived from an EMBL/GenBank/DDBJ whole genome shotgun (WGS) entry which is preliminary data.</text>
</comment>
<keyword evidence="1" id="KW-0378">Hydrolase</keyword>
<dbReference type="AlphaFoldDB" id="A0A7W3LZN3"/>
<dbReference type="GO" id="GO:0016787">
    <property type="term" value="F:hydrolase activity"/>
    <property type="evidence" value="ECO:0007669"/>
    <property type="project" value="UniProtKB-KW"/>
</dbReference>
<keyword evidence="2" id="KW-1185">Reference proteome</keyword>
<dbReference type="Proteomes" id="UP000572680">
    <property type="component" value="Unassembled WGS sequence"/>
</dbReference>
<proteinExistence type="predicted"/>
<reference evidence="1 2" key="1">
    <citation type="submission" date="2020-08" db="EMBL/GenBank/DDBJ databases">
        <title>Genomic Encyclopedia of Type Strains, Phase IV (KMG-IV): sequencing the most valuable type-strain genomes for metagenomic binning, comparative biology and taxonomic classification.</title>
        <authorList>
            <person name="Goeker M."/>
        </authorList>
    </citation>
    <scope>NUCLEOTIDE SEQUENCE [LARGE SCALE GENOMIC DNA]</scope>
    <source>
        <strain evidence="1 2">DSM 44197</strain>
    </source>
</reference>
<protein>
    <submittedName>
        <fullName evidence="1">Putative amidohydrolase YtcJ</fullName>
    </submittedName>
</protein>
<name>A0A7W3LZN3_ACTNM</name>
<evidence type="ECO:0000313" key="2">
    <source>
        <dbReference type="Proteomes" id="UP000572680"/>
    </source>
</evidence>
<sequence>MSGDPLDTAPEDVGGLEVVATFVAGRRVHGDPP</sequence>
<organism evidence="1 2">
    <name type="scientific">Actinomadura namibiensis</name>
    <dbReference type="NCBI Taxonomy" id="182080"/>
    <lineage>
        <taxon>Bacteria</taxon>
        <taxon>Bacillati</taxon>
        <taxon>Actinomycetota</taxon>
        <taxon>Actinomycetes</taxon>
        <taxon>Streptosporangiales</taxon>
        <taxon>Thermomonosporaceae</taxon>
        <taxon>Actinomadura</taxon>
    </lineage>
</organism>
<dbReference type="EMBL" id="JACJIA010000022">
    <property type="protein sequence ID" value="MBA8957301.1"/>
    <property type="molecule type" value="Genomic_DNA"/>
</dbReference>
<gene>
    <name evidence="1" type="ORF">HNR61_008994</name>
</gene>
<evidence type="ECO:0000313" key="1">
    <source>
        <dbReference type="EMBL" id="MBA8957301.1"/>
    </source>
</evidence>
<accession>A0A7W3LZN3</accession>